<sequence length="743" mass="84324">MGIEIKLKPKKLQELSDNLDKELKELEDQYETDIEGPLIRRRQLYEADQNYYKQKYPKLSPISDLTASDVQDTIEWALPSLMRIMFQSDDVIALRGTNVENDKNAKVHQDLINFQLQRHANGFLLFYDWFKAALMDNVGILKAWWERDEDIELFEVTADEGQLMQWRADTKYRVVKAEQVAPGIFTVQYQLIKKVNKNQPEFAVISPAEFRYDGKAKNINEAKLVAQRMVVTADWLRRREKEGTIENLAKALKDYGTGETKKRTNLETYLLSATIDNDTPDTEEAKKEYVYYECFWETDVDGDGLLEKVIVGKVGKTIVRLENNTLGRHPFFVISPIREPYRVWAKRGLCDLIGEIQDLKTALFRQAVYNIALANDKQAFINVDVMLDENEFIEGRKAVRVSGNPKDAVYWMPHETIEGIVFQFVELADALKENRTGITRYNQGMQADTLNKTATGISRIMDASQQRLEMILRMFLETGVKDLFRFLISLNQKFIDQATVIRIADQTLTITPDDLRGEIDIVVNAALALGSKEARMEKLQTLLASYQQAIPAGIASVKHAAFVFGKMVEEMGYKNLPDFCFSPDEAQANFEQQQEAAAQGAQQQAEMQMQVEQMKVQMQGQIQLELEKMRLQAQAEIEMAKQKFQLEMEMIKQRGNLEGKIVDAEIAASTAQPTQPKTEERGPSVSISYRDLPASGKVQAASEANITISEEEVKANDQQSRQASTPNGSVSKGTSGGNRPSVP</sequence>
<organism evidence="2 3">
    <name type="scientific">Anaeroselena agilis</name>
    <dbReference type="NCBI Taxonomy" id="3063788"/>
    <lineage>
        <taxon>Bacteria</taxon>
        <taxon>Bacillati</taxon>
        <taxon>Bacillota</taxon>
        <taxon>Negativicutes</taxon>
        <taxon>Acetonemataceae</taxon>
        <taxon>Anaeroselena</taxon>
    </lineage>
</organism>
<evidence type="ECO:0000313" key="3">
    <source>
        <dbReference type="Proteomes" id="UP001254848"/>
    </source>
</evidence>
<feature type="compositionally biased region" description="Polar residues" evidence="1">
    <location>
        <begin position="716"/>
        <end position="733"/>
    </location>
</feature>
<evidence type="ECO:0000313" key="2">
    <source>
        <dbReference type="EMBL" id="MDT8900931.1"/>
    </source>
</evidence>
<evidence type="ECO:0008006" key="4">
    <source>
        <dbReference type="Google" id="ProtNLM"/>
    </source>
</evidence>
<name>A0ABU3NVU6_9FIRM</name>
<dbReference type="Pfam" id="PF23899">
    <property type="entry name" value="SU10_portal"/>
    <property type="match status" value="1"/>
</dbReference>
<comment type="caution">
    <text evidence="2">The sequence shown here is derived from an EMBL/GenBank/DDBJ whole genome shotgun (WGS) entry which is preliminary data.</text>
</comment>
<keyword evidence="3" id="KW-1185">Reference proteome</keyword>
<dbReference type="EMBL" id="JAUOZS010000001">
    <property type="protein sequence ID" value="MDT8900931.1"/>
    <property type="molecule type" value="Genomic_DNA"/>
</dbReference>
<gene>
    <name evidence="2" type="ORF">Q4T40_06765</name>
</gene>
<dbReference type="InterPro" id="IPR056909">
    <property type="entry name" value="SU10_portal"/>
</dbReference>
<accession>A0ABU3NVU6</accession>
<protein>
    <recommendedName>
        <fullName evidence="4">Portal protein</fullName>
    </recommendedName>
</protein>
<dbReference type="Proteomes" id="UP001254848">
    <property type="component" value="Unassembled WGS sequence"/>
</dbReference>
<proteinExistence type="predicted"/>
<feature type="region of interest" description="Disordered" evidence="1">
    <location>
        <begin position="667"/>
        <end position="743"/>
    </location>
</feature>
<reference evidence="2 3" key="1">
    <citation type="submission" date="2023-07" db="EMBL/GenBank/DDBJ databases">
        <title>The novel representative of Negativicutes class, Anaeroselena agilis gen. nov. sp. nov.</title>
        <authorList>
            <person name="Prokofeva M.I."/>
            <person name="Elcheninov A.G."/>
            <person name="Klyukina A."/>
            <person name="Kublanov I.V."/>
            <person name="Frolov E.N."/>
            <person name="Podosokorskaya O.A."/>
        </authorList>
    </citation>
    <scope>NUCLEOTIDE SEQUENCE [LARGE SCALE GENOMIC DNA]</scope>
    <source>
        <strain evidence="2 3">4137-cl</strain>
    </source>
</reference>
<evidence type="ECO:0000256" key="1">
    <source>
        <dbReference type="SAM" id="MobiDB-lite"/>
    </source>
</evidence>
<dbReference type="RefSeq" id="WP_413779463.1">
    <property type="nucleotide sequence ID" value="NZ_JAUOZS010000001.1"/>
</dbReference>